<dbReference type="Proteomes" id="UP000284706">
    <property type="component" value="Unassembled WGS sequence"/>
</dbReference>
<reference evidence="2 3" key="1">
    <citation type="journal article" date="2018" name="Evol. Lett.">
        <title>Horizontal gene cluster transfer increased hallucinogenic mushroom diversity.</title>
        <authorList>
            <person name="Reynolds H.T."/>
            <person name="Vijayakumar V."/>
            <person name="Gluck-Thaler E."/>
            <person name="Korotkin H.B."/>
            <person name="Matheny P.B."/>
            <person name="Slot J.C."/>
        </authorList>
    </citation>
    <scope>NUCLEOTIDE SEQUENCE [LARGE SCALE GENOMIC DNA]</scope>
    <source>
        <strain evidence="2 3">SRW20</strain>
    </source>
</reference>
<protein>
    <submittedName>
        <fullName evidence="2">Uncharacterized protein</fullName>
    </submittedName>
</protein>
<dbReference type="AlphaFoldDB" id="A0A409Y6U3"/>
<keyword evidence="3" id="KW-1185">Reference proteome</keyword>
<organism evidence="2 3">
    <name type="scientific">Gymnopilus dilepis</name>
    <dbReference type="NCBI Taxonomy" id="231916"/>
    <lineage>
        <taxon>Eukaryota</taxon>
        <taxon>Fungi</taxon>
        <taxon>Dikarya</taxon>
        <taxon>Basidiomycota</taxon>
        <taxon>Agaricomycotina</taxon>
        <taxon>Agaricomycetes</taxon>
        <taxon>Agaricomycetidae</taxon>
        <taxon>Agaricales</taxon>
        <taxon>Agaricineae</taxon>
        <taxon>Hymenogastraceae</taxon>
        <taxon>Gymnopilus</taxon>
    </lineage>
</organism>
<dbReference type="EMBL" id="NHYE01001097">
    <property type="protein sequence ID" value="PPQ98762.1"/>
    <property type="molecule type" value="Genomic_DNA"/>
</dbReference>
<dbReference type="InParanoid" id="A0A409Y6U3"/>
<name>A0A409Y6U3_9AGAR</name>
<feature type="compositionally biased region" description="Basic and acidic residues" evidence="1">
    <location>
        <begin position="24"/>
        <end position="55"/>
    </location>
</feature>
<proteinExistence type="predicted"/>
<evidence type="ECO:0000256" key="1">
    <source>
        <dbReference type="SAM" id="MobiDB-lite"/>
    </source>
</evidence>
<feature type="region of interest" description="Disordered" evidence="1">
    <location>
        <begin position="1"/>
        <end position="68"/>
    </location>
</feature>
<evidence type="ECO:0000313" key="2">
    <source>
        <dbReference type="EMBL" id="PPQ98762.1"/>
    </source>
</evidence>
<accession>A0A409Y6U3</accession>
<sequence length="112" mass="12602">MIKELLLKPKPNVPVKSTSLKQVSEPKEPPKTSKLKELKKVTFDPKADSAKKNESKPASLPKPKVKKSKKLETGFVDSGTEIISREQFEPLIDFNFPRRRIATMSSILSLVQ</sequence>
<comment type="caution">
    <text evidence="2">The sequence shown here is derived from an EMBL/GenBank/DDBJ whole genome shotgun (WGS) entry which is preliminary data.</text>
</comment>
<evidence type="ECO:0000313" key="3">
    <source>
        <dbReference type="Proteomes" id="UP000284706"/>
    </source>
</evidence>
<gene>
    <name evidence="2" type="ORF">CVT26_014345</name>
</gene>